<evidence type="ECO:0000313" key="6">
    <source>
        <dbReference type="EMBL" id="CAF3988025.1"/>
    </source>
</evidence>
<evidence type="ECO:0000313" key="3">
    <source>
        <dbReference type="EMBL" id="CAF1225066.1"/>
    </source>
</evidence>
<dbReference type="EMBL" id="CAJOBA010001417">
    <property type="protein sequence ID" value="CAF3594745.1"/>
    <property type="molecule type" value="Genomic_DNA"/>
</dbReference>
<proteinExistence type="predicted"/>
<evidence type="ECO:0000313" key="2">
    <source>
        <dbReference type="EMBL" id="CAF0810564.1"/>
    </source>
</evidence>
<name>A0A814Y6J8_9BILA</name>
<comment type="caution">
    <text evidence="3">The sequence shown here is derived from an EMBL/GenBank/DDBJ whole genome shotgun (WGS) entry which is preliminary data.</text>
</comment>
<organism evidence="3 7">
    <name type="scientific">Didymodactylos carnosus</name>
    <dbReference type="NCBI Taxonomy" id="1234261"/>
    <lineage>
        <taxon>Eukaryota</taxon>
        <taxon>Metazoa</taxon>
        <taxon>Spiralia</taxon>
        <taxon>Gnathifera</taxon>
        <taxon>Rotifera</taxon>
        <taxon>Eurotatoria</taxon>
        <taxon>Bdelloidea</taxon>
        <taxon>Philodinida</taxon>
        <taxon>Philodinidae</taxon>
        <taxon>Didymodactylos</taxon>
    </lineage>
</organism>
<evidence type="ECO:0000313" key="1">
    <source>
        <dbReference type="EMBL" id="CAF0810509.1"/>
    </source>
</evidence>
<dbReference type="EMBL" id="CAJNOQ010009435">
    <property type="protein sequence ID" value="CAF1225066.1"/>
    <property type="molecule type" value="Genomic_DNA"/>
</dbReference>
<reference evidence="3" key="1">
    <citation type="submission" date="2021-02" db="EMBL/GenBank/DDBJ databases">
        <authorList>
            <person name="Nowell W R."/>
        </authorList>
    </citation>
    <scope>NUCLEOTIDE SEQUENCE</scope>
</reference>
<dbReference type="Proteomes" id="UP000681722">
    <property type="component" value="Unassembled WGS sequence"/>
</dbReference>
<gene>
    <name evidence="3" type="ORF">GPM918_LOCUS24884</name>
    <name evidence="1" type="ORF">OVA965_LOCUS5122</name>
    <name evidence="2" type="ORF">OVA965_LOCUS5125</name>
    <name evidence="6" type="ORF">SRO942_LOCUS24885</name>
    <name evidence="4" type="ORF">TMI583_LOCUS5140</name>
    <name evidence="5" type="ORF">TMI583_LOCUS5143</name>
</gene>
<dbReference type="AlphaFoldDB" id="A0A814Y6J8"/>
<dbReference type="EMBL" id="CAJOBC010009436">
    <property type="protein sequence ID" value="CAF3988025.1"/>
    <property type="molecule type" value="Genomic_DNA"/>
</dbReference>
<dbReference type="EMBL" id="CAJNOK010001409">
    <property type="protein sequence ID" value="CAF0810564.1"/>
    <property type="molecule type" value="Genomic_DNA"/>
</dbReference>
<dbReference type="Proteomes" id="UP000677228">
    <property type="component" value="Unassembled WGS sequence"/>
</dbReference>
<protein>
    <submittedName>
        <fullName evidence="3">Uncharacterized protein</fullName>
    </submittedName>
</protein>
<evidence type="ECO:0000313" key="4">
    <source>
        <dbReference type="EMBL" id="CAF3594745.1"/>
    </source>
</evidence>
<dbReference type="EMBL" id="CAJOBA010001417">
    <property type="protein sequence ID" value="CAF3594802.1"/>
    <property type="molecule type" value="Genomic_DNA"/>
</dbReference>
<dbReference type="Proteomes" id="UP000663829">
    <property type="component" value="Unassembled WGS sequence"/>
</dbReference>
<accession>A0A814Y6J8</accession>
<evidence type="ECO:0000313" key="7">
    <source>
        <dbReference type="Proteomes" id="UP000663829"/>
    </source>
</evidence>
<dbReference type="Proteomes" id="UP000682733">
    <property type="component" value="Unassembled WGS sequence"/>
</dbReference>
<keyword evidence="7" id="KW-1185">Reference proteome</keyword>
<dbReference type="EMBL" id="CAJNOK010001409">
    <property type="protein sequence ID" value="CAF0810509.1"/>
    <property type="molecule type" value="Genomic_DNA"/>
</dbReference>
<evidence type="ECO:0000313" key="5">
    <source>
        <dbReference type="EMBL" id="CAF3594802.1"/>
    </source>
</evidence>
<sequence>MSKPKSTSRKSSVNATLLQDLSSPLSLSVVRALSGVSSTQKKTTFQLPVITSTSLLTTYVCDTQAFLSSELELSSSTPTMHHSALSDENQHWNGRTRDYQIPEQSNISTCHRCTLPLNRYTTSIMRYMSILLWVYQTGSSEIQFQ</sequence>